<feature type="region of interest" description="Disordered" evidence="1">
    <location>
        <begin position="32"/>
        <end position="72"/>
    </location>
</feature>
<protein>
    <submittedName>
        <fullName evidence="2">Uncharacterized protein</fullName>
    </submittedName>
</protein>
<proteinExistence type="predicted"/>
<evidence type="ECO:0000313" key="2">
    <source>
        <dbReference type="EMBL" id="KAF2823708.1"/>
    </source>
</evidence>
<organism evidence="2 3">
    <name type="scientific">Ophiobolus disseminans</name>
    <dbReference type="NCBI Taxonomy" id="1469910"/>
    <lineage>
        <taxon>Eukaryota</taxon>
        <taxon>Fungi</taxon>
        <taxon>Dikarya</taxon>
        <taxon>Ascomycota</taxon>
        <taxon>Pezizomycotina</taxon>
        <taxon>Dothideomycetes</taxon>
        <taxon>Pleosporomycetidae</taxon>
        <taxon>Pleosporales</taxon>
        <taxon>Pleosporineae</taxon>
        <taxon>Phaeosphaeriaceae</taxon>
        <taxon>Ophiobolus</taxon>
    </lineage>
</organism>
<keyword evidence="3" id="KW-1185">Reference proteome</keyword>
<dbReference type="EMBL" id="MU006231">
    <property type="protein sequence ID" value="KAF2823708.1"/>
    <property type="molecule type" value="Genomic_DNA"/>
</dbReference>
<gene>
    <name evidence="2" type="ORF">CC86DRAFT_58917</name>
</gene>
<evidence type="ECO:0000256" key="1">
    <source>
        <dbReference type="SAM" id="MobiDB-lite"/>
    </source>
</evidence>
<dbReference type="OrthoDB" id="3990500at2759"/>
<dbReference type="AlphaFoldDB" id="A0A6A6ZSE8"/>
<sequence length="175" mass="19384">MSPTTLFTTARTSIPVFKSFRQTIPLGRAVYTTSRSRKRDPELQAQRTAEEKGTKSGLNLGSQRTTLTSRTTRATPSLKDQLTTYLHHHPPISPIQTIKMSFLLPGLRRGLILSTPLILSAPLLTQHYRTMQPIRCDGPDPFSKLTSGLTNNYASEARTPIITESGAANPRAIRQ</sequence>
<feature type="compositionally biased region" description="Low complexity" evidence="1">
    <location>
        <begin position="60"/>
        <end position="72"/>
    </location>
</feature>
<evidence type="ECO:0000313" key="3">
    <source>
        <dbReference type="Proteomes" id="UP000799424"/>
    </source>
</evidence>
<accession>A0A6A6ZSE8</accession>
<name>A0A6A6ZSE8_9PLEO</name>
<reference evidence="2" key="1">
    <citation type="journal article" date="2020" name="Stud. Mycol.">
        <title>101 Dothideomycetes genomes: a test case for predicting lifestyles and emergence of pathogens.</title>
        <authorList>
            <person name="Haridas S."/>
            <person name="Albert R."/>
            <person name="Binder M."/>
            <person name="Bloem J."/>
            <person name="Labutti K."/>
            <person name="Salamov A."/>
            <person name="Andreopoulos B."/>
            <person name="Baker S."/>
            <person name="Barry K."/>
            <person name="Bills G."/>
            <person name="Bluhm B."/>
            <person name="Cannon C."/>
            <person name="Castanera R."/>
            <person name="Culley D."/>
            <person name="Daum C."/>
            <person name="Ezra D."/>
            <person name="Gonzalez J."/>
            <person name="Henrissat B."/>
            <person name="Kuo A."/>
            <person name="Liang C."/>
            <person name="Lipzen A."/>
            <person name="Lutzoni F."/>
            <person name="Magnuson J."/>
            <person name="Mondo S."/>
            <person name="Nolan M."/>
            <person name="Ohm R."/>
            <person name="Pangilinan J."/>
            <person name="Park H.-J."/>
            <person name="Ramirez L."/>
            <person name="Alfaro M."/>
            <person name="Sun H."/>
            <person name="Tritt A."/>
            <person name="Yoshinaga Y."/>
            <person name="Zwiers L.-H."/>
            <person name="Turgeon B."/>
            <person name="Goodwin S."/>
            <person name="Spatafora J."/>
            <person name="Crous P."/>
            <person name="Grigoriev I."/>
        </authorList>
    </citation>
    <scope>NUCLEOTIDE SEQUENCE</scope>
    <source>
        <strain evidence="2">CBS 113818</strain>
    </source>
</reference>
<dbReference type="Proteomes" id="UP000799424">
    <property type="component" value="Unassembled WGS sequence"/>
</dbReference>